<organism evidence="2 3">
    <name type="scientific">Rhododendron griersonianum</name>
    <dbReference type="NCBI Taxonomy" id="479676"/>
    <lineage>
        <taxon>Eukaryota</taxon>
        <taxon>Viridiplantae</taxon>
        <taxon>Streptophyta</taxon>
        <taxon>Embryophyta</taxon>
        <taxon>Tracheophyta</taxon>
        <taxon>Spermatophyta</taxon>
        <taxon>Magnoliopsida</taxon>
        <taxon>eudicotyledons</taxon>
        <taxon>Gunneridae</taxon>
        <taxon>Pentapetalae</taxon>
        <taxon>asterids</taxon>
        <taxon>Ericales</taxon>
        <taxon>Ericaceae</taxon>
        <taxon>Ericoideae</taxon>
        <taxon>Rhodoreae</taxon>
        <taxon>Rhododendron</taxon>
    </lineage>
</organism>
<feature type="compositionally biased region" description="Basic residues" evidence="1">
    <location>
        <begin position="10"/>
        <end position="19"/>
    </location>
</feature>
<protein>
    <submittedName>
        <fullName evidence="2">Uncharacterized protein</fullName>
    </submittedName>
</protein>
<proteinExistence type="predicted"/>
<reference evidence="2" key="1">
    <citation type="submission" date="2020-08" db="EMBL/GenBank/DDBJ databases">
        <title>Plant Genome Project.</title>
        <authorList>
            <person name="Zhang R.-G."/>
        </authorList>
    </citation>
    <scope>NUCLEOTIDE SEQUENCE</scope>
    <source>
        <strain evidence="2">WSP0</strain>
        <tissue evidence="2">Leaf</tissue>
    </source>
</reference>
<evidence type="ECO:0000313" key="3">
    <source>
        <dbReference type="Proteomes" id="UP000823749"/>
    </source>
</evidence>
<evidence type="ECO:0000256" key="1">
    <source>
        <dbReference type="SAM" id="MobiDB-lite"/>
    </source>
</evidence>
<dbReference type="Proteomes" id="UP000823749">
    <property type="component" value="Chromosome 12"/>
</dbReference>
<gene>
    <name evidence="2" type="ORF">RHGRI_033234</name>
</gene>
<dbReference type="AlphaFoldDB" id="A0AAV6HWU4"/>
<feature type="region of interest" description="Disordered" evidence="1">
    <location>
        <begin position="1"/>
        <end position="28"/>
    </location>
</feature>
<dbReference type="EMBL" id="JACTNZ010000012">
    <property type="protein sequence ID" value="KAG5520582.1"/>
    <property type="molecule type" value="Genomic_DNA"/>
</dbReference>
<name>A0AAV6HWU4_9ERIC</name>
<accession>A0AAV6HWU4</accession>
<evidence type="ECO:0000313" key="2">
    <source>
        <dbReference type="EMBL" id="KAG5520582.1"/>
    </source>
</evidence>
<sequence length="58" mass="6690">MFMCNASSKQIHRKPRSKSHSPSTEPQTGMECTNWIYHQLKGLTVWKAQQFSHSVNQA</sequence>
<comment type="caution">
    <text evidence="2">The sequence shown here is derived from an EMBL/GenBank/DDBJ whole genome shotgun (WGS) entry which is preliminary data.</text>
</comment>
<keyword evidence="3" id="KW-1185">Reference proteome</keyword>